<reference evidence="1 2" key="1">
    <citation type="journal article" date="2015" name="Proc. Natl. Acad. Sci. U.S.A.">
        <title>The resurrection genome of Boea hygrometrica: A blueprint for survival of dehydration.</title>
        <authorList>
            <person name="Xiao L."/>
            <person name="Yang G."/>
            <person name="Zhang L."/>
            <person name="Yang X."/>
            <person name="Zhao S."/>
            <person name="Ji Z."/>
            <person name="Zhou Q."/>
            <person name="Hu M."/>
            <person name="Wang Y."/>
            <person name="Chen M."/>
            <person name="Xu Y."/>
            <person name="Jin H."/>
            <person name="Xiao X."/>
            <person name="Hu G."/>
            <person name="Bao F."/>
            <person name="Hu Y."/>
            <person name="Wan P."/>
            <person name="Li L."/>
            <person name="Deng X."/>
            <person name="Kuang T."/>
            <person name="Xiang C."/>
            <person name="Zhu J.K."/>
            <person name="Oliver M.J."/>
            <person name="He Y."/>
        </authorList>
    </citation>
    <scope>NUCLEOTIDE SEQUENCE [LARGE SCALE GENOMIC DNA]</scope>
    <source>
        <strain evidence="2">cv. XS01</strain>
    </source>
</reference>
<name>A0A2Z7A3D9_9LAMI</name>
<proteinExistence type="predicted"/>
<dbReference type="EMBL" id="KV019595">
    <property type="protein sequence ID" value="KZV15939.1"/>
    <property type="molecule type" value="Genomic_DNA"/>
</dbReference>
<evidence type="ECO:0000313" key="2">
    <source>
        <dbReference type="Proteomes" id="UP000250235"/>
    </source>
</evidence>
<accession>A0A2Z7A3D9</accession>
<keyword evidence="2" id="KW-1185">Reference proteome</keyword>
<organism evidence="1 2">
    <name type="scientific">Dorcoceras hygrometricum</name>
    <dbReference type="NCBI Taxonomy" id="472368"/>
    <lineage>
        <taxon>Eukaryota</taxon>
        <taxon>Viridiplantae</taxon>
        <taxon>Streptophyta</taxon>
        <taxon>Embryophyta</taxon>
        <taxon>Tracheophyta</taxon>
        <taxon>Spermatophyta</taxon>
        <taxon>Magnoliopsida</taxon>
        <taxon>eudicotyledons</taxon>
        <taxon>Gunneridae</taxon>
        <taxon>Pentapetalae</taxon>
        <taxon>asterids</taxon>
        <taxon>lamiids</taxon>
        <taxon>Lamiales</taxon>
        <taxon>Gesneriaceae</taxon>
        <taxon>Didymocarpoideae</taxon>
        <taxon>Trichosporeae</taxon>
        <taxon>Loxocarpinae</taxon>
        <taxon>Dorcoceras</taxon>
    </lineage>
</organism>
<dbReference type="Proteomes" id="UP000250235">
    <property type="component" value="Unassembled WGS sequence"/>
</dbReference>
<sequence>MILSIPFSKALVDWKSECEGDTMCHRFVFRPIVLPFKWCFRLPNSNRALLSSHTKLKSVKNHLPKAVKEQKNYWSTIAKTYEHYNNFALLKSGDSSLQTVKTTAKVNSPTSSDLIAKAEVSQIWPHLSLTSANANSDLISKQTRVSMGEEYQSRVIGMKIGNIRSDLQTNTRFYYQNDVALTYQKDVASESDLTTDPANTPQILVTSEIIKPHRSTQHR</sequence>
<protein>
    <submittedName>
        <fullName evidence="1">Uncharacterized protein</fullName>
    </submittedName>
</protein>
<dbReference type="AlphaFoldDB" id="A0A2Z7A3D9"/>
<gene>
    <name evidence="1" type="ORF">F511_08730</name>
</gene>
<evidence type="ECO:0000313" key="1">
    <source>
        <dbReference type="EMBL" id="KZV15939.1"/>
    </source>
</evidence>